<dbReference type="EMBL" id="CM000769">
    <property type="protein sequence ID" value="OQU77038.1"/>
    <property type="molecule type" value="Genomic_DNA"/>
</dbReference>
<feature type="region of interest" description="Disordered" evidence="1">
    <location>
        <begin position="1"/>
        <end position="42"/>
    </location>
</feature>
<dbReference type="Proteomes" id="UP000000768">
    <property type="component" value="Chromosome 10"/>
</dbReference>
<name>A0A1W0VUR5_SORBI</name>
<dbReference type="AlphaFoldDB" id="A0A1W0VUR5"/>
<evidence type="ECO:0000256" key="1">
    <source>
        <dbReference type="SAM" id="MobiDB-lite"/>
    </source>
</evidence>
<reference evidence="2 3" key="1">
    <citation type="journal article" date="2009" name="Nature">
        <title>The Sorghum bicolor genome and the diversification of grasses.</title>
        <authorList>
            <person name="Paterson A.H."/>
            <person name="Bowers J.E."/>
            <person name="Bruggmann R."/>
            <person name="Dubchak I."/>
            <person name="Grimwood J."/>
            <person name="Gundlach H."/>
            <person name="Haberer G."/>
            <person name="Hellsten U."/>
            <person name="Mitros T."/>
            <person name="Poliakov A."/>
            <person name="Schmutz J."/>
            <person name="Spannagl M."/>
            <person name="Tang H."/>
            <person name="Wang X."/>
            <person name="Wicker T."/>
            <person name="Bharti A.K."/>
            <person name="Chapman J."/>
            <person name="Feltus F.A."/>
            <person name="Gowik U."/>
            <person name="Grigoriev I.V."/>
            <person name="Lyons E."/>
            <person name="Maher C.A."/>
            <person name="Martis M."/>
            <person name="Narechania A."/>
            <person name="Otillar R.P."/>
            <person name="Penning B.W."/>
            <person name="Salamov A.A."/>
            <person name="Wang Y."/>
            <person name="Zhang L."/>
            <person name="Carpita N.C."/>
            <person name="Freeling M."/>
            <person name="Gingle A.R."/>
            <person name="Hash C.T."/>
            <person name="Keller B."/>
            <person name="Klein P."/>
            <person name="Kresovich S."/>
            <person name="McCann M.C."/>
            <person name="Ming R."/>
            <person name="Peterson D.G."/>
            <person name="Mehboob-ur-Rahman"/>
            <person name="Ware D."/>
            <person name="Westhoff P."/>
            <person name="Mayer K.F."/>
            <person name="Messing J."/>
            <person name="Rokhsar D.S."/>
        </authorList>
    </citation>
    <scope>NUCLEOTIDE SEQUENCE [LARGE SCALE GENOMIC DNA]</scope>
    <source>
        <strain evidence="3">cv. BTx623</strain>
    </source>
</reference>
<dbReference type="Gramene" id="OQU77038">
    <property type="protein sequence ID" value="OQU77038"/>
    <property type="gene ID" value="SORBI_3010G256433"/>
</dbReference>
<protein>
    <submittedName>
        <fullName evidence="2">Uncharacterized protein</fullName>
    </submittedName>
</protein>
<gene>
    <name evidence="2" type="ORF">SORBI_3010G256433</name>
</gene>
<sequence>MRGTSPPPPLLRMQRSSPARTRGSPFPFLRRGGGQRRRRGKQIKASFVSGRIGLFLTRSGWNATGNNRTSYRLLEEEADESSSRGKKRWRGAAWSDHGAARGDCGAAPFPILVLLAELIIRSGDIESFKFIERAWKLIFTSAAKEKDGHYGDKRGSVRTLQFLEISAHLYLLDDLLCHFFLG</sequence>
<reference evidence="3" key="2">
    <citation type="journal article" date="2018" name="Plant J.">
        <title>The Sorghum bicolor reference genome: improved assembly, gene annotations, a transcriptome atlas, and signatures of genome organization.</title>
        <authorList>
            <person name="McCormick R.F."/>
            <person name="Truong S.K."/>
            <person name="Sreedasyam A."/>
            <person name="Jenkins J."/>
            <person name="Shu S."/>
            <person name="Sims D."/>
            <person name="Kennedy M."/>
            <person name="Amirebrahimi M."/>
            <person name="Weers B.D."/>
            <person name="McKinley B."/>
            <person name="Mattison A."/>
            <person name="Morishige D.T."/>
            <person name="Grimwood J."/>
            <person name="Schmutz J."/>
            <person name="Mullet J.E."/>
        </authorList>
    </citation>
    <scope>NUCLEOTIDE SEQUENCE [LARGE SCALE GENOMIC DNA]</scope>
    <source>
        <strain evidence="3">cv. BTx623</strain>
    </source>
</reference>
<keyword evidence="3" id="KW-1185">Reference proteome</keyword>
<proteinExistence type="predicted"/>
<feature type="compositionally biased region" description="Pro residues" evidence="1">
    <location>
        <begin position="1"/>
        <end position="10"/>
    </location>
</feature>
<organism evidence="2 3">
    <name type="scientific">Sorghum bicolor</name>
    <name type="common">Sorghum</name>
    <name type="synonym">Sorghum vulgare</name>
    <dbReference type="NCBI Taxonomy" id="4558"/>
    <lineage>
        <taxon>Eukaryota</taxon>
        <taxon>Viridiplantae</taxon>
        <taxon>Streptophyta</taxon>
        <taxon>Embryophyta</taxon>
        <taxon>Tracheophyta</taxon>
        <taxon>Spermatophyta</taxon>
        <taxon>Magnoliopsida</taxon>
        <taxon>Liliopsida</taxon>
        <taxon>Poales</taxon>
        <taxon>Poaceae</taxon>
        <taxon>PACMAD clade</taxon>
        <taxon>Panicoideae</taxon>
        <taxon>Andropogonodae</taxon>
        <taxon>Andropogoneae</taxon>
        <taxon>Sorghinae</taxon>
        <taxon>Sorghum</taxon>
    </lineage>
</organism>
<feature type="compositionally biased region" description="Basic residues" evidence="1">
    <location>
        <begin position="33"/>
        <end position="42"/>
    </location>
</feature>
<accession>A0A1W0VUR5</accession>
<evidence type="ECO:0000313" key="2">
    <source>
        <dbReference type="EMBL" id="OQU77038.1"/>
    </source>
</evidence>
<evidence type="ECO:0000313" key="3">
    <source>
        <dbReference type="Proteomes" id="UP000000768"/>
    </source>
</evidence>
<dbReference type="InParanoid" id="A0A1W0VUR5"/>